<dbReference type="EMBL" id="CP007142">
    <property type="protein sequence ID" value="AJQ93958.1"/>
    <property type="molecule type" value="Genomic_DNA"/>
</dbReference>
<feature type="domain" description="Dinitrogenase iron-molybdenum cofactor biosynthesis" evidence="3">
    <location>
        <begin position="113"/>
        <end position="203"/>
    </location>
</feature>
<evidence type="ECO:0000259" key="4">
    <source>
        <dbReference type="Pfam" id="PF16844"/>
    </source>
</evidence>
<dbReference type="PANTHER" id="PTHR33937:SF1">
    <property type="entry name" value="IRON-MOLIBDENUM COFACTOR PROCESSING PROTEIN"/>
    <property type="match status" value="1"/>
</dbReference>
<dbReference type="STRING" id="1445510.YC6258_01914"/>
<dbReference type="InterPro" id="IPR034169">
    <property type="entry name" value="NifX-like"/>
</dbReference>
<dbReference type="CDD" id="cd00853">
    <property type="entry name" value="NifX"/>
    <property type="match status" value="1"/>
</dbReference>
<dbReference type="SUPFAM" id="SSF53146">
    <property type="entry name" value="Nitrogenase accessory factor-like"/>
    <property type="match status" value="1"/>
</dbReference>
<reference evidence="5 6" key="1">
    <citation type="submission" date="2014-01" db="EMBL/GenBank/DDBJ databases">
        <title>Full genme sequencing of cellulolytic bacterium Gynuella sunshinyii YC6258T gen. nov., sp. nov.</title>
        <authorList>
            <person name="Khan H."/>
            <person name="Chung E.J."/>
            <person name="Chung Y.R."/>
        </authorList>
    </citation>
    <scope>NUCLEOTIDE SEQUENCE [LARGE SCALE GENOMIC DNA]</scope>
    <source>
        <strain evidence="5 6">YC6258</strain>
    </source>
</reference>
<dbReference type="InterPro" id="IPR003731">
    <property type="entry name" value="Di-Nase_FeMo-co_biosynth"/>
</dbReference>
<evidence type="ECO:0000256" key="1">
    <source>
        <dbReference type="ARBA" id="ARBA00010285"/>
    </source>
</evidence>
<dbReference type="Pfam" id="PF02579">
    <property type="entry name" value="Nitro_FeMo-Co"/>
    <property type="match status" value="1"/>
</dbReference>
<dbReference type="InterPro" id="IPR051840">
    <property type="entry name" value="NifX/NifY_domain"/>
</dbReference>
<protein>
    <recommendedName>
        <fullName evidence="7">Dinitrogenase iron-molybdenum cofactor biosynthesis domain-containing protein</fullName>
    </recommendedName>
</protein>
<dbReference type="Gene3D" id="3.30.420.130">
    <property type="entry name" value="Dinitrogenase iron-molybdenum cofactor biosynthesis domain"/>
    <property type="match status" value="1"/>
</dbReference>
<name>A0A0C5VKM6_9GAMM</name>
<dbReference type="InterPro" id="IPR036105">
    <property type="entry name" value="DiNase_FeMo-co_biosyn_sf"/>
</dbReference>
<gene>
    <name evidence="5" type="ORF">YC6258_01914</name>
</gene>
<dbReference type="KEGG" id="gsn:YC6258_01914"/>
<dbReference type="InterPro" id="IPR031763">
    <property type="entry name" value="NafY_N"/>
</dbReference>
<evidence type="ECO:0000313" key="5">
    <source>
        <dbReference type="EMBL" id="AJQ93958.1"/>
    </source>
</evidence>
<dbReference type="PANTHER" id="PTHR33937">
    <property type="entry name" value="IRON-MOLYBDENUM PROTEIN-RELATED-RELATED"/>
    <property type="match status" value="1"/>
</dbReference>
<sequence>MSEEAIAHEAALRIALAAREIPEGDVATLLKALISLVGEPLTTSKLAKVRVNRLQQASDAFADIDTQYLKKAVRFLKGLDMDLEGHAGLPPVEPYQEGDMPGSIRIAMCSNTGDQIDGHFGSCRYFMIYQISAEQSRLIAIRSADQEPEGEDKNEYRAAAIADCQVLYTMSIGGPAAAKVIKTGLFPIKFPKSGAVTEQAERLRLVLAGSPPPWLAKIMAQTQSEACLS</sequence>
<keyword evidence="2" id="KW-0535">Nitrogen fixation</keyword>
<feature type="domain" description="Dinitrogenase iron-molybdenum cofactor N-terminal" evidence="4">
    <location>
        <begin position="6"/>
        <end position="79"/>
    </location>
</feature>
<proteinExistence type="inferred from homology"/>
<evidence type="ECO:0000259" key="3">
    <source>
        <dbReference type="Pfam" id="PF02579"/>
    </source>
</evidence>
<dbReference type="Gene3D" id="1.10.150.590">
    <property type="entry name" value="Dinitrogenase iron-molybdenum cofactor, N-terminal"/>
    <property type="match status" value="1"/>
</dbReference>
<dbReference type="OrthoDB" id="9797941at2"/>
<organism evidence="5 6">
    <name type="scientific">Gynuella sunshinyii YC6258</name>
    <dbReference type="NCBI Taxonomy" id="1445510"/>
    <lineage>
        <taxon>Bacteria</taxon>
        <taxon>Pseudomonadati</taxon>
        <taxon>Pseudomonadota</taxon>
        <taxon>Gammaproteobacteria</taxon>
        <taxon>Oceanospirillales</taxon>
        <taxon>Saccharospirillaceae</taxon>
        <taxon>Gynuella</taxon>
    </lineage>
</organism>
<dbReference type="Proteomes" id="UP000032266">
    <property type="component" value="Chromosome"/>
</dbReference>
<evidence type="ECO:0000313" key="6">
    <source>
        <dbReference type="Proteomes" id="UP000032266"/>
    </source>
</evidence>
<dbReference type="RefSeq" id="WP_044616596.1">
    <property type="nucleotide sequence ID" value="NZ_CP007142.1"/>
</dbReference>
<dbReference type="HOGENOM" id="CLU_1128640_0_0_6"/>
<evidence type="ECO:0008006" key="7">
    <source>
        <dbReference type="Google" id="ProtNLM"/>
    </source>
</evidence>
<dbReference type="Pfam" id="PF16844">
    <property type="entry name" value="DIMCO_N"/>
    <property type="match status" value="1"/>
</dbReference>
<dbReference type="AlphaFoldDB" id="A0A0C5VKM6"/>
<accession>A0A0C5VKM6</accession>
<evidence type="ECO:0000256" key="2">
    <source>
        <dbReference type="ARBA" id="ARBA00023231"/>
    </source>
</evidence>
<dbReference type="InterPro" id="IPR038127">
    <property type="entry name" value="NafY_N_sf"/>
</dbReference>
<comment type="similarity">
    <text evidence="1">Belongs to the NifX/NifY family.</text>
</comment>
<keyword evidence="6" id="KW-1185">Reference proteome</keyword>